<reference evidence="1" key="1">
    <citation type="submission" date="2020-06" db="EMBL/GenBank/DDBJ databases">
        <title>WGS assembly of Ceratodon purpureus strain R40.</title>
        <authorList>
            <person name="Carey S.B."/>
            <person name="Jenkins J."/>
            <person name="Shu S."/>
            <person name="Lovell J.T."/>
            <person name="Sreedasyam A."/>
            <person name="Maumus F."/>
            <person name="Tiley G.P."/>
            <person name="Fernandez-Pozo N."/>
            <person name="Barry K."/>
            <person name="Chen C."/>
            <person name="Wang M."/>
            <person name="Lipzen A."/>
            <person name="Daum C."/>
            <person name="Saski C.A."/>
            <person name="Payton A.C."/>
            <person name="Mcbreen J.C."/>
            <person name="Conrad R.E."/>
            <person name="Kollar L.M."/>
            <person name="Olsson S."/>
            <person name="Huttunen S."/>
            <person name="Landis J.B."/>
            <person name="Wickett N.J."/>
            <person name="Johnson M.G."/>
            <person name="Rensing S.A."/>
            <person name="Grimwood J."/>
            <person name="Schmutz J."/>
            <person name="Mcdaniel S.F."/>
        </authorList>
    </citation>
    <scope>NUCLEOTIDE SEQUENCE</scope>
    <source>
        <strain evidence="1">R40</strain>
    </source>
</reference>
<dbReference type="AlphaFoldDB" id="A0A8T0J2E2"/>
<organism evidence="1 2">
    <name type="scientific">Ceratodon purpureus</name>
    <name type="common">Fire moss</name>
    <name type="synonym">Dicranum purpureum</name>
    <dbReference type="NCBI Taxonomy" id="3225"/>
    <lineage>
        <taxon>Eukaryota</taxon>
        <taxon>Viridiplantae</taxon>
        <taxon>Streptophyta</taxon>
        <taxon>Embryophyta</taxon>
        <taxon>Bryophyta</taxon>
        <taxon>Bryophytina</taxon>
        <taxon>Bryopsida</taxon>
        <taxon>Dicranidae</taxon>
        <taxon>Pseudoditrichales</taxon>
        <taxon>Ditrichaceae</taxon>
        <taxon>Ceratodon</taxon>
    </lineage>
</organism>
<proteinExistence type="predicted"/>
<sequence length="119" mass="13750">MRCLYGDEVCLESCNQPELGNICLRYYHASFLAWGKNGTVVADSPVKVVPISESEVRRKNTEVITVVNHMIKTMTSITRWKSSHCFVFVTRRSRMLSWTMDHEPNTFCAIEPYYSGQHK</sequence>
<protein>
    <submittedName>
        <fullName evidence="1">Uncharacterized protein</fullName>
    </submittedName>
</protein>
<name>A0A8T0J2E2_CERPU</name>
<gene>
    <name evidence="1" type="ORF">KC19_2G273600</name>
</gene>
<accession>A0A8T0J2E2</accession>
<dbReference type="EMBL" id="CM026422">
    <property type="protein sequence ID" value="KAG0588843.1"/>
    <property type="molecule type" value="Genomic_DNA"/>
</dbReference>
<comment type="caution">
    <text evidence="1">The sequence shown here is derived from an EMBL/GenBank/DDBJ whole genome shotgun (WGS) entry which is preliminary data.</text>
</comment>
<evidence type="ECO:0000313" key="1">
    <source>
        <dbReference type="EMBL" id="KAG0588843.1"/>
    </source>
</evidence>
<evidence type="ECO:0000313" key="2">
    <source>
        <dbReference type="Proteomes" id="UP000822688"/>
    </source>
</evidence>
<dbReference type="Proteomes" id="UP000822688">
    <property type="component" value="Chromosome 2"/>
</dbReference>
<keyword evidence="2" id="KW-1185">Reference proteome</keyword>